<feature type="compositionally biased region" description="Basic and acidic residues" evidence="1">
    <location>
        <begin position="10"/>
        <end position="26"/>
    </location>
</feature>
<reference evidence="2" key="1">
    <citation type="submission" date="2022-12" db="EMBL/GenBank/DDBJ databases">
        <title>Draft genome assemblies for two species of Escallonia (Escalloniales).</title>
        <authorList>
            <person name="Chanderbali A."/>
            <person name="Dervinis C."/>
            <person name="Anghel I."/>
            <person name="Soltis D."/>
            <person name="Soltis P."/>
            <person name="Zapata F."/>
        </authorList>
    </citation>
    <scope>NUCLEOTIDE SEQUENCE</scope>
    <source>
        <strain evidence="2">UCBG92.1500</strain>
        <tissue evidence="2">Leaf</tissue>
    </source>
</reference>
<comment type="caution">
    <text evidence="2">The sequence shown here is derived from an EMBL/GenBank/DDBJ whole genome shotgun (WGS) entry which is preliminary data.</text>
</comment>
<sequence>MVPSQPATEEVSKSSGLREKNPSSEEVRKTLPIFKHVLVSHQAEGQSPFIELTELKEAKVVKVLKKVDVQVLKEESIVPLTTIGTVRIPLKELVEPSWVFAKHLPPPSVKAYEDFDSKAQRLLENLGNDCESPEALGELSPELMSERVHRLNEIRKKLRQQGHQISPPRTVLVTSLIDPSGIKPASDSIKKYLHSSPVLGAPMLGKPLIFYIAAQEESLGAILEKDDEDKKENVLCYLSRRAAIKGRVIVDILAKHPILADWEISKDFPDEEVFFIEAFQPLMMFLYGVALFDGL</sequence>
<proteinExistence type="predicted"/>
<dbReference type="EMBL" id="JAVXUO010000870">
    <property type="protein sequence ID" value="KAK2988451.1"/>
    <property type="molecule type" value="Genomic_DNA"/>
</dbReference>
<feature type="region of interest" description="Disordered" evidence="1">
    <location>
        <begin position="1"/>
        <end position="26"/>
    </location>
</feature>
<keyword evidence="3" id="KW-1185">Reference proteome</keyword>
<protein>
    <submittedName>
        <fullName evidence="2">Uncharacterized protein</fullName>
    </submittedName>
</protein>
<organism evidence="2 3">
    <name type="scientific">Escallonia rubra</name>
    <dbReference type="NCBI Taxonomy" id="112253"/>
    <lineage>
        <taxon>Eukaryota</taxon>
        <taxon>Viridiplantae</taxon>
        <taxon>Streptophyta</taxon>
        <taxon>Embryophyta</taxon>
        <taxon>Tracheophyta</taxon>
        <taxon>Spermatophyta</taxon>
        <taxon>Magnoliopsida</taxon>
        <taxon>eudicotyledons</taxon>
        <taxon>Gunneridae</taxon>
        <taxon>Pentapetalae</taxon>
        <taxon>asterids</taxon>
        <taxon>campanulids</taxon>
        <taxon>Escalloniales</taxon>
        <taxon>Escalloniaceae</taxon>
        <taxon>Escallonia</taxon>
    </lineage>
</organism>
<evidence type="ECO:0000313" key="3">
    <source>
        <dbReference type="Proteomes" id="UP001187471"/>
    </source>
</evidence>
<evidence type="ECO:0000256" key="1">
    <source>
        <dbReference type="SAM" id="MobiDB-lite"/>
    </source>
</evidence>
<name>A0AA88RYI5_9ASTE</name>
<accession>A0AA88RYI5</accession>
<dbReference type="AlphaFoldDB" id="A0AA88RYI5"/>
<dbReference type="Proteomes" id="UP001187471">
    <property type="component" value="Unassembled WGS sequence"/>
</dbReference>
<dbReference type="PANTHER" id="PTHR48475:SF1">
    <property type="entry name" value="RNASE H TYPE-1 DOMAIN-CONTAINING PROTEIN"/>
    <property type="match status" value="1"/>
</dbReference>
<dbReference type="PANTHER" id="PTHR48475">
    <property type="entry name" value="RIBONUCLEASE H"/>
    <property type="match status" value="1"/>
</dbReference>
<evidence type="ECO:0000313" key="2">
    <source>
        <dbReference type="EMBL" id="KAK2988451.1"/>
    </source>
</evidence>
<gene>
    <name evidence="2" type="ORF">RJ640_007481</name>
</gene>